<dbReference type="OrthoDB" id="2246538at2"/>
<comment type="caution">
    <text evidence="2">The sequence shown here is derived from an EMBL/GenBank/DDBJ whole genome shotgun (WGS) entry which is preliminary data.</text>
</comment>
<protein>
    <submittedName>
        <fullName evidence="2">Uncharacterized protein</fullName>
    </submittedName>
</protein>
<evidence type="ECO:0000256" key="1">
    <source>
        <dbReference type="SAM" id="MobiDB-lite"/>
    </source>
</evidence>
<accession>A0A166HGH8</accession>
<dbReference type="Proteomes" id="UP000076480">
    <property type="component" value="Unassembled WGS sequence"/>
</dbReference>
<dbReference type="AlphaFoldDB" id="A0A166HGH8"/>
<evidence type="ECO:0000313" key="2">
    <source>
        <dbReference type="EMBL" id="KZL42649.1"/>
    </source>
</evidence>
<dbReference type="RefSeq" id="WP_054762065.1">
    <property type="nucleotide sequence ID" value="NZ_JYDC01000022.1"/>
</dbReference>
<dbReference type="EMBL" id="JYDC01000022">
    <property type="protein sequence ID" value="KZL42649.1"/>
    <property type="molecule type" value="Genomic_DNA"/>
</dbReference>
<name>A0A166HGH8_SECCO</name>
<feature type="region of interest" description="Disordered" evidence="1">
    <location>
        <begin position="94"/>
        <end position="116"/>
    </location>
</feature>
<keyword evidence="3" id="KW-1185">Reference proteome</keyword>
<dbReference type="PATRIC" id="fig|33960.6.peg.1291"/>
<gene>
    <name evidence="2" type="ORF">TY91_04130</name>
</gene>
<organism evidence="2 3">
    <name type="scientific">Secundilactobacillus collinoides</name>
    <name type="common">Lactobacillus collinoides</name>
    <dbReference type="NCBI Taxonomy" id="33960"/>
    <lineage>
        <taxon>Bacteria</taxon>
        <taxon>Bacillati</taxon>
        <taxon>Bacillota</taxon>
        <taxon>Bacilli</taxon>
        <taxon>Lactobacillales</taxon>
        <taxon>Lactobacillaceae</taxon>
        <taxon>Secundilactobacillus</taxon>
    </lineage>
</organism>
<reference evidence="2 3" key="1">
    <citation type="submission" date="2015-02" db="EMBL/GenBank/DDBJ databases">
        <title>Draft genome sequence of Lactobacillus collinoides CUPV2371 isolated from a natural cider, the first genome sequence of a strain of this species.</title>
        <authorList>
            <person name="Puertas A.I."/>
            <person name="Spano G."/>
            <person name="Capozzi V."/>
            <person name="Lamontanara A."/>
            <person name="Orru L."/>
            <person name="Duenas M.T."/>
        </authorList>
    </citation>
    <scope>NUCLEOTIDE SEQUENCE [LARGE SCALE GENOMIC DNA]</scope>
    <source>
        <strain evidence="2 3">237</strain>
    </source>
</reference>
<proteinExistence type="predicted"/>
<sequence length="116" mass="14319">MVTVLNRTKQYLKDRNYHYQKSYIRPLMTPESVYVFKFGREALNNRVIIRYSHTWTGRQRINEIDLRLHKQKHPRIFRTESELLDYLESRLPQREKKEADKEERREHQNEQTDASK</sequence>
<evidence type="ECO:0000313" key="3">
    <source>
        <dbReference type="Proteomes" id="UP000076480"/>
    </source>
</evidence>